<dbReference type="EMBL" id="JASAOK010000056">
    <property type="protein sequence ID" value="KAK6206211.1"/>
    <property type="molecule type" value="Genomic_DNA"/>
</dbReference>
<dbReference type="Proteomes" id="UP001327957">
    <property type="component" value="Unassembled WGS sequence"/>
</dbReference>
<proteinExistence type="predicted"/>
<accession>A0AAV9STZ8</accession>
<keyword evidence="2" id="KW-0695">RNA-directed DNA polymerase</keyword>
<evidence type="ECO:0000256" key="1">
    <source>
        <dbReference type="SAM" id="MobiDB-lite"/>
    </source>
</evidence>
<dbReference type="AlphaFoldDB" id="A0AAV9STZ8"/>
<organism evidence="2 4">
    <name type="scientific">Colletotrichum tabaci</name>
    <dbReference type="NCBI Taxonomy" id="1209068"/>
    <lineage>
        <taxon>Eukaryota</taxon>
        <taxon>Fungi</taxon>
        <taxon>Dikarya</taxon>
        <taxon>Ascomycota</taxon>
        <taxon>Pezizomycotina</taxon>
        <taxon>Sordariomycetes</taxon>
        <taxon>Hypocreomycetidae</taxon>
        <taxon>Glomerellales</taxon>
        <taxon>Glomerellaceae</taxon>
        <taxon>Colletotrichum</taxon>
        <taxon>Colletotrichum destructivum species complex</taxon>
    </lineage>
</organism>
<sequence>MADQAAKEAAGFSPNADAHAAPPPEPKHCCRLLAILGAAGEWGARSIMVGGVLGFLGDGLAAHVDRSIGSF</sequence>
<keyword evidence="4" id="KW-1185">Reference proteome</keyword>
<name>A0AAV9STZ8_9PEZI</name>
<evidence type="ECO:0000313" key="2">
    <source>
        <dbReference type="EMBL" id="KAK6206211.1"/>
    </source>
</evidence>
<keyword evidence="2" id="KW-0548">Nucleotidyltransferase</keyword>
<protein>
    <submittedName>
        <fullName evidence="2">Reverse transcriptase domain protein</fullName>
    </submittedName>
</protein>
<keyword evidence="2" id="KW-0808">Transferase</keyword>
<evidence type="ECO:0000313" key="4">
    <source>
        <dbReference type="Proteomes" id="UP001327957"/>
    </source>
</evidence>
<comment type="caution">
    <text evidence="2">The sequence shown here is derived from an EMBL/GenBank/DDBJ whole genome shotgun (WGS) entry which is preliminary data.</text>
</comment>
<dbReference type="EMBL" id="JASAOK010000021">
    <property type="protein sequence ID" value="KAK6221480.1"/>
    <property type="molecule type" value="Genomic_DNA"/>
</dbReference>
<feature type="region of interest" description="Disordered" evidence="1">
    <location>
        <begin position="1"/>
        <end position="24"/>
    </location>
</feature>
<gene>
    <name evidence="3" type="ORF">QIS74_04773</name>
    <name evidence="2" type="ORF">QIS74_13630</name>
</gene>
<dbReference type="GO" id="GO:0003964">
    <property type="term" value="F:RNA-directed DNA polymerase activity"/>
    <property type="evidence" value="ECO:0007669"/>
    <property type="project" value="UniProtKB-KW"/>
</dbReference>
<evidence type="ECO:0000313" key="3">
    <source>
        <dbReference type="EMBL" id="KAK6221480.1"/>
    </source>
</evidence>
<reference evidence="2 4" key="1">
    <citation type="submission" date="2023-04" db="EMBL/GenBank/DDBJ databases">
        <title>Colletotrichum tabacum stain YC1 causing leaf anthracnose on Nicotiana tabacum(L.) cv.</title>
        <authorList>
            <person name="Ji Z."/>
            <person name="Wang M."/>
            <person name="Zhang J."/>
            <person name="Wang N."/>
            <person name="Zhou Z."/>
        </authorList>
    </citation>
    <scope>NUCLEOTIDE SEQUENCE [LARGE SCALE GENOMIC DNA]</scope>
    <source>
        <strain evidence="2 4">YC1</strain>
    </source>
</reference>